<keyword evidence="3" id="KW-1185">Reference proteome</keyword>
<evidence type="ECO:0000313" key="3">
    <source>
        <dbReference type="Proteomes" id="UP000008311"/>
    </source>
</evidence>
<accession>B9TG57</accession>
<name>B9TG57_RICCO</name>
<feature type="compositionally biased region" description="Basic and acidic residues" evidence="1">
    <location>
        <begin position="22"/>
        <end position="31"/>
    </location>
</feature>
<protein>
    <submittedName>
        <fullName evidence="2">Uncharacterized protein</fullName>
    </submittedName>
</protein>
<feature type="non-terminal residue" evidence="2">
    <location>
        <position position="472"/>
    </location>
</feature>
<dbReference type="AlphaFoldDB" id="B9TG57"/>
<feature type="compositionally biased region" description="Polar residues" evidence="1">
    <location>
        <begin position="9"/>
        <end position="21"/>
    </location>
</feature>
<gene>
    <name evidence="2" type="ORF">RCOM_1783850</name>
</gene>
<dbReference type="Proteomes" id="UP000008311">
    <property type="component" value="Unassembled WGS sequence"/>
</dbReference>
<reference evidence="3" key="1">
    <citation type="journal article" date="2010" name="Nat. Biotechnol.">
        <title>Draft genome sequence of the oilseed species Ricinus communis.</title>
        <authorList>
            <person name="Chan A.P."/>
            <person name="Crabtree J."/>
            <person name="Zhao Q."/>
            <person name="Lorenzi H."/>
            <person name="Orvis J."/>
            <person name="Puiu D."/>
            <person name="Melake-Berhan A."/>
            <person name="Jones K.M."/>
            <person name="Redman J."/>
            <person name="Chen G."/>
            <person name="Cahoon E.B."/>
            <person name="Gedil M."/>
            <person name="Stanke M."/>
            <person name="Haas B.J."/>
            <person name="Wortman J.R."/>
            <person name="Fraser-Liggett C.M."/>
            <person name="Ravel J."/>
            <person name="Rabinowicz P.D."/>
        </authorList>
    </citation>
    <scope>NUCLEOTIDE SEQUENCE [LARGE SCALE GENOMIC DNA]</scope>
    <source>
        <strain evidence="3">cv. Hale</strain>
    </source>
</reference>
<proteinExistence type="predicted"/>
<organism evidence="2 3">
    <name type="scientific">Ricinus communis</name>
    <name type="common">Castor bean</name>
    <dbReference type="NCBI Taxonomy" id="3988"/>
    <lineage>
        <taxon>Eukaryota</taxon>
        <taxon>Viridiplantae</taxon>
        <taxon>Streptophyta</taxon>
        <taxon>Embryophyta</taxon>
        <taxon>Tracheophyta</taxon>
        <taxon>Spermatophyta</taxon>
        <taxon>Magnoliopsida</taxon>
        <taxon>eudicotyledons</taxon>
        <taxon>Gunneridae</taxon>
        <taxon>Pentapetalae</taxon>
        <taxon>rosids</taxon>
        <taxon>fabids</taxon>
        <taxon>Malpighiales</taxon>
        <taxon>Euphorbiaceae</taxon>
        <taxon>Acalyphoideae</taxon>
        <taxon>Acalypheae</taxon>
        <taxon>Ricinus</taxon>
    </lineage>
</organism>
<sequence>MRQKAYSAQAGSRTARGSSSEAAKKEREPSRSRRRQAAMSWAASCSDMTGIRHQPVEHARRRQHAGQTGARVRSGADQIEPFKLLAAVVRTEPGALGQHRLQPEGRALERQQTVAEIDRRGDARGDDAFGQPREQRLRQTVLDRLTVALRLDRPVGAAVQVGHRRQHVEGVAAVRRQRRIGRSRPMQVEAEIVGQQLALEDVVQQRPVARAEQYGVVRHRVVATARAEVPDEQAHRIARVVEAAIGPALAPGGRQQVLVGIGGVGVRHHDIGRQRFAAAQPYAGGAAIVRGDLDHFSVAAHAVALPLDQTDQPADQTAGAAHREVHAPLPLQMRDQSVDRRDGERVAADEQRMKAQHEAQPLVAHMTGHQAVQAAVALQLHHRRQHARHVDPAVEGHVAQLFETDPEGGFAGLHEALVAGHVVRRQPRHLASHRLGVAGAVEGFAVVEADAVEGRQRSQIDVVGHPPAAQLP</sequence>
<evidence type="ECO:0000313" key="2">
    <source>
        <dbReference type="EMBL" id="EEF25157.1"/>
    </source>
</evidence>
<dbReference type="EMBL" id="EQ980381">
    <property type="protein sequence ID" value="EEF25157.1"/>
    <property type="molecule type" value="Genomic_DNA"/>
</dbReference>
<dbReference type="InParanoid" id="B9TG57"/>
<evidence type="ECO:0000256" key="1">
    <source>
        <dbReference type="SAM" id="MobiDB-lite"/>
    </source>
</evidence>
<feature type="region of interest" description="Disordered" evidence="1">
    <location>
        <begin position="1"/>
        <end position="42"/>
    </location>
</feature>